<dbReference type="Proteomes" id="UP000642070">
    <property type="component" value="Unassembled WGS sequence"/>
</dbReference>
<dbReference type="SUPFAM" id="SSF51351">
    <property type="entry name" value="Triosephosphate isomerase (TIM)"/>
    <property type="match status" value="1"/>
</dbReference>
<evidence type="ECO:0000256" key="2">
    <source>
        <dbReference type="RuleBase" id="RU363013"/>
    </source>
</evidence>
<dbReference type="RefSeq" id="WP_190251726.1">
    <property type="nucleotide sequence ID" value="NZ_BMPI01000020.1"/>
</dbReference>
<dbReference type="EMBL" id="BMPI01000020">
    <property type="protein sequence ID" value="GGM37341.1"/>
    <property type="molecule type" value="Genomic_DNA"/>
</dbReference>
<sequence length="243" mass="24528">MIVGVSLKMYFGLGAAHDWCRAVAALAADRPELEDGRTVLFVAPSHLAIPGAAAAFAGTPIRLAAQDVAAGEPGPYTGEVSAAELAEAGVAVVEIGHAERRRLYGETDETVAAKVAVAARHGLTALICVGARPDEDAAAVAEAQLRAAVAQAPAGPVWVAYEPLASISAARPAPAGEITPVTRHLRQVLAEVAPGGAVLYGGSAGPGLLGELGDGVDGLFLGRFAHDPANLAKVLDEALEGRA</sequence>
<dbReference type="PANTHER" id="PTHR21139:SF2">
    <property type="entry name" value="TRIOSEPHOSPHATE ISOMERASE"/>
    <property type="match status" value="1"/>
</dbReference>
<dbReference type="GO" id="GO:0006094">
    <property type="term" value="P:gluconeogenesis"/>
    <property type="evidence" value="ECO:0007669"/>
    <property type="project" value="UniProtKB-KW"/>
</dbReference>
<comment type="similarity">
    <text evidence="2">Belongs to the triosephosphate isomerase family.</text>
</comment>
<reference evidence="3" key="2">
    <citation type="submission" date="2020-09" db="EMBL/GenBank/DDBJ databases">
        <authorList>
            <person name="Sun Q."/>
            <person name="Ohkuma M."/>
        </authorList>
    </citation>
    <scope>NUCLEOTIDE SEQUENCE</scope>
    <source>
        <strain evidence="3">JCM 19831</strain>
    </source>
</reference>
<evidence type="ECO:0000313" key="3">
    <source>
        <dbReference type="EMBL" id="GGM37341.1"/>
    </source>
</evidence>
<dbReference type="InterPro" id="IPR000652">
    <property type="entry name" value="Triosephosphate_isomerase"/>
</dbReference>
<reference evidence="3" key="1">
    <citation type="journal article" date="2014" name="Int. J. Syst. Evol. Microbiol.">
        <title>Complete genome sequence of Corynebacterium casei LMG S-19264T (=DSM 44701T), isolated from a smear-ripened cheese.</title>
        <authorList>
            <consortium name="US DOE Joint Genome Institute (JGI-PGF)"/>
            <person name="Walter F."/>
            <person name="Albersmeier A."/>
            <person name="Kalinowski J."/>
            <person name="Ruckert C."/>
        </authorList>
    </citation>
    <scope>NUCLEOTIDE SEQUENCE</scope>
    <source>
        <strain evidence="3">JCM 19831</strain>
    </source>
</reference>
<organism evidence="3 4">
    <name type="scientific">Dactylosporangium sucinum</name>
    <dbReference type="NCBI Taxonomy" id="1424081"/>
    <lineage>
        <taxon>Bacteria</taxon>
        <taxon>Bacillati</taxon>
        <taxon>Actinomycetota</taxon>
        <taxon>Actinomycetes</taxon>
        <taxon>Micromonosporales</taxon>
        <taxon>Micromonosporaceae</taxon>
        <taxon>Dactylosporangium</taxon>
    </lineage>
</organism>
<dbReference type="Gene3D" id="3.20.20.70">
    <property type="entry name" value="Aldolase class I"/>
    <property type="match status" value="1"/>
</dbReference>
<dbReference type="PANTHER" id="PTHR21139">
    <property type="entry name" value="TRIOSEPHOSPHATE ISOMERASE"/>
    <property type="match status" value="1"/>
</dbReference>
<comment type="pathway">
    <text evidence="2">Carbohydrate biosynthesis; gluconeogenesis.</text>
</comment>
<dbReference type="GO" id="GO:0046166">
    <property type="term" value="P:glyceraldehyde-3-phosphate biosynthetic process"/>
    <property type="evidence" value="ECO:0007669"/>
    <property type="project" value="TreeGrafter"/>
</dbReference>
<dbReference type="InterPro" id="IPR013785">
    <property type="entry name" value="Aldolase_TIM"/>
</dbReference>
<keyword evidence="4" id="KW-1185">Reference proteome</keyword>
<dbReference type="InterPro" id="IPR035990">
    <property type="entry name" value="TIM_sf"/>
</dbReference>
<dbReference type="PROSITE" id="PS51440">
    <property type="entry name" value="TIM_2"/>
    <property type="match status" value="1"/>
</dbReference>
<proteinExistence type="inferred from homology"/>
<comment type="subcellular location">
    <subcellularLocation>
        <location evidence="2">Cytoplasm</location>
    </subcellularLocation>
</comment>
<dbReference type="EC" id="5.3.1.1" evidence="2"/>
<name>A0A917WXL3_9ACTN</name>
<protein>
    <recommendedName>
        <fullName evidence="2">Triosephosphate isomerase</fullName>
        <ecNumber evidence="2">5.3.1.1</ecNumber>
    </recommendedName>
</protein>
<dbReference type="Pfam" id="PF00121">
    <property type="entry name" value="TIM"/>
    <property type="match status" value="1"/>
</dbReference>
<dbReference type="GO" id="GO:0006096">
    <property type="term" value="P:glycolytic process"/>
    <property type="evidence" value="ECO:0007669"/>
    <property type="project" value="UniProtKB-KW"/>
</dbReference>
<dbReference type="GO" id="GO:0019563">
    <property type="term" value="P:glycerol catabolic process"/>
    <property type="evidence" value="ECO:0007669"/>
    <property type="project" value="TreeGrafter"/>
</dbReference>
<dbReference type="GO" id="GO:0005829">
    <property type="term" value="C:cytosol"/>
    <property type="evidence" value="ECO:0007669"/>
    <property type="project" value="TreeGrafter"/>
</dbReference>
<dbReference type="AlphaFoldDB" id="A0A917WXL3"/>
<keyword evidence="1 2" id="KW-0413">Isomerase</keyword>
<keyword evidence="2" id="KW-0312">Gluconeogenesis</keyword>
<dbReference type="GO" id="GO:0004807">
    <property type="term" value="F:triose-phosphate isomerase activity"/>
    <property type="evidence" value="ECO:0007669"/>
    <property type="project" value="UniProtKB-EC"/>
</dbReference>
<comment type="subunit">
    <text evidence="2">Homodimer.</text>
</comment>
<dbReference type="CDD" id="cd00311">
    <property type="entry name" value="TIM"/>
    <property type="match status" value="1"/>
</dbReference>
<keyword evidence="2" id="KW-0324">Glycolysis</keyword>
<comment type="pathway">
    <text evidence="2">Carbohydrate degradation; glycolysis; D-glyceraldehyde 3-phosphate from glycerone phosphate: step 1/1.</text>
</comment>
<gene>
    <name evidence="3" type="ORF">GCM10007977_043410</name>
</gene>
<comment type="catalytic activity">
    <reaction evidence="2">
        <text>D-glyceraldehyde 3-phosphate = dihydroxyacetone phosphate</text>
        <dbReference type="Rhea" id="RHEA:18585"/>
        <dbReference type="ChEBI" id="CHEBI:57642"/>
        <dbReference type="ChEBI" id="CHEBI:59776"/>
        <dbReference type="EC" id="5.3.1.1"/>
    </reaction>
</comment>
<comment type="caution">
    <text evidence="3">The sequence shown here is derived from an EMBL/GenBank/DDBJ whole genome shotgun (WGS) entry which is preliminary data.</text>
</comment>
<keyword evidence="2" id="KW-0963">Cytoplasm</keyword>
<evidence type="ECO:0000256" key="1">
    <source>
        <dbReference type="ARBA" id="ARBA00023235"/>
    </source>
</evidence>
<evidence type="ECO:0000313" key="4">
    <source>
        <dbReference type="Proteomes" id="UP000642070"/>
    </source>
</evidence>
<accession>A0A917WXL3</accession>